<feature type="compositionally biased region" description="Basic and acidic residues" evidence="1">
    <location>
        <begin position="592"/>
        <end position="608"/>
    </location>
</feature>
<feature type="compositionally biased region" description="Low complexity" evidence="1">
    <location>
        <begin position="825"/>
        <end position="836"/>
    </location>
</feature>
<dbReference type="EMBL" id="CDMZ01003136">
    <property type="protein sequence ID" value="CEM45233.1"/>
    <property type="molecule type" value="Genomic_DNA"/>
</dbReference>
<feature type="compositionally biased region" description="Low complexity" evidence="1">
    <location>
        <begin position="691"/>
        <end position="707"/>
    </location>
</feature>
<feature type="compositionally biased region" description="Low complexity" evidence="1">
    <location>
        <begin position="850"/>
        <end position="861"/>
    </location>
</feature>
<reference evidence="3" key="1">
    <citation type="submission" date="2014-11" db="EMBL/GenBank/DDBJ databases">
        <authorList>
            <person name="Otto D Thomas"/>
            <person name="Naeem Raeece"/>
        </authorList>
    </citation>
    <scope>NUCLEOTIDE SEQUENCE</scope>
</reference>
<feature type="region of interest" description="Disordered" evidence="1">
    <location>
        <begin position="691"/>
        <end position="945"/>
    </location>
</feature>
<keyword evidence="2" id="KW-0812">Transmembrane</keyword>
<feature type="compositionally biased region" description="Low complexity" evidence="1">
    <location>
        <begin position="900"/>
        <end position="911"/>
    </location>
</feature>
<feature type="compositionally biased region" description="Low complexity" evidence="1">
    <location>
        <begin position="779"/>
        <end position="789"/>
    </location>
</feature>
<dbReference type="VEuPathDB" id="CryptoDB:Cvel_1148"/>
<sequence length="974" mass="104845">MSISGGKLPGWQRIPESLSEHFRFNGKIGKKREAEAYWRLFENPTDNRQSDRYPEAARGDLGTDAFRFQRFWLRETSEDGRSVVKLEKEKGESCASVILLTVRCSQRGVPGSEERIFAVVPLVRRGGRIEQRPLTDWRKGIKAGLRPVNGDFKIRESKASESYEMAMCLIALGARDVLCIPVWAVDLFHQLNPQALQEDTVQAELHAESENPDAWPSDEDEGHGGGQPKAVPEGLAWTVVEGPQGVTAPRTLDHGSSIEPQLSQSVPLQSAAGSPAHSVRSSSRSPSVQVRTPPTQNPTSAQTLQDSGRCASSPGSAVTVPPCLLHTTFNSPPQAVGGHLYHFVTVQQAEHLHSQLDGLRPHEAALQASCEACGCWTDDLKGLATRAFSEASRQPAFPPQDQMLIAISRRTLRGGSGPGRARELKEILSSCGGTSGGDFKVEEAMEGPSGIPATAESCSLPLDSSENYQRTLCFRLSYARPQGGSAAGLSLLAIWQERRPVVEENHPKTPSGSQQGPALSEQTHSGGVLMEREVQQNCCGSVKASGRGVLDRAPPRAHGLGQPSPSQSNDPSLFESRTATGTGMGRSLSENEVEKESHTQLERPRDLCNDEPVGASRHSGSSSKGLLSVTDEKNEARRKTLLGRVFDLRDRSTIANQIRCCACLTCGLLVILILLCIVLALVLLRLPPLEPRQGGRVKVDGTPHPVSSTPPPAPVLQQPLAPRPVPSSSSPIAPPSTPALRRPRGETNAGGRRFNATLPSNETAQPPALIEDRQPSPPSNTTLPSNETSQPPALLEDSQPSPPSNTTLPSNETAQPPALLEDRQPSPSSNTTLSSNETAQPPALLEDRQPSPSSNTTLSSNETAQPPALLEDRQPSPSSNTTLSSNETAQPPALLEDRQPSPSSNTTLSSNETAQPPALLEDRQPSPPSNTTLPSNETAQPPALPPWLRAWLGRGRRLKQNVDSHINWKVHEFS</sequence>
<feature type="compositionally biased region" description="Low complexity" evidence="1">
    <location>
        <begin position="875"/>
        <end position="886"/>
    </location>
</feature>
<feature type="transmembrane region" description="Helical" evidence="2">
    <location>
        <begin position="667"/>
        <end position="686"/>
    </location>
</feature>
<gene>
    <name evidence="3" type="ORF">Cvel_1148</name>
</gene>
<keyword evidence="2" id="KW-0472">Membrane</keyword>
<accession>A0A0G4HM56</accession>
<evidence type="ECO:0000313" key="3">
    <source>
        <dbReference type="EMBL" id="CEM45233.1"/>
    </source>
</evidence>
<dbReference type="AlphaFoldDB" id="A0A0G4HM56"/>
<feature type="region of interest" description="Disordered" evidence="1">
    <location>
        <begin position="503"/>
        <end position="524"/>
    </location>
</feature>
<feature type="region of interest" description="Disordered" evidence="1">
    <location>
        <begin position="264"/>
        <end position="316"/>
    </location>
</feature>
<protein>
    <submittedName>
        <fullName evidence="3">Uncharacterized protein</fullName>
    </submittedName>
</protein>
<evidence type="ECO:0000256" key="1">
    <source>
        <dbReference type="SAM" id="MobiDB-lite"/>
    </source>
</evidence>
<feature type="region of interest" description="Disordered" evidence="1">
    <location>
        <begin position="204"/>
        <end position="231"/>
    </location>
</feature>
<feature type="compositionally biased region" description="Low complexity" evidence="1">
    <location>
        <begin position="715"/>
        <end position="731"/>
    </location>
</feature>
<feature type="compositionally biased region" description="Polar residues" evidence="1">
    <location>
        <begin position="297"/>
        <end position="306"/>
    </location>
</feature>
<feature type="compositionally biased region" description="Low complexity" evidence="1">
    <location>
        <begin position="278"/>
        <end position="294"/>
    </location>
</feature>
<feature type="compositionally biased region" description="Polar residues" evidence="1">
    <location>
        <begin position="508"/>
        <end position="524"/>
    </location>
</feature>
<name>A0A0G4HM56_9ALVE</name>
<keyword evidence="2" id="KW-1133">Transmembrane helix</keyword>
<proteinExistence type="predicted"/>
<organism evidence="3">
    <name type="scientific">Chromera velia CCMP2878</name>
    <dbReference type="NCBI Taxonomy" id="1169474"/>
    <lineage>
        <taxon>Eukaryota</taxon>
        <taxon>Sar</taxon>
        <taxon>Alveolata</taxon>
        <taxon>Colpodellida</taxon>
        <taxon>Chromeraceae</taxon>
        <taxon>Chromera</taxon>
    </lineage>
</organism>
<evidence type="ECO:0000256" key="2">
    <source>
        <dbReference type="SAM" id="Phobius"/>
    </source>
</evidence>
<feature type="compositionally biased region" description="Polar residues" evidence="1">
    <location>
        <begin position="563"/>
        <end position="581"/>
    </location>
</feature>
<feature type="region of interest" description="Disordered" evidence="1">
    <location>
        <begin position="545"/>
        <end position="633"/>
    </location>
</feature>